<name>A0ABU7LXY1_9PROT</name>
<gene>
    <name evidence="2" type="ORF">V0U35_06965</name>
</gene>
<feature type="domain" description="Metallo-beta-lactamase" evidence="1">
    <location>
        <begin position="24"/>
        <end position="181"/>
    </location>
</feature>
<dbReference type="InterPro" id="IPR036866">
    <property type="entry name" value="RibonucZ/Hydroxyglut_hydro"/>
</dbReference>
<dbReference type="Gene3D" id="3.60.15.10">
    <property type="entry name" value="Ribonuclease Z/Hydroxyacylglutathione hydrolase-like"/>
    <property type="match status" value="1"/>
</dbReference>
<evidence type="ECO:0000313" key="3">
    <source>
        <dbReference type="Proteomes" id="UP001310692"/>
    </source>
</evidence>
<reference evidence="2 3" key="1">
    <citation type="submission" date="2024-01" db="EMBL/GenBank/DDBJ databases">
        <title>Hyphobacterium bacterium isolated from marine sediment.</title>
        <authorList>
            <person name="Zhao S."/>
        </authorList>
    </citation>
    <scope>NUCLEOTIDE SEQUENCE [LARGE SCALE GENOMIC DNA]</scope>
    <source>
        <strain evidence="2 3">Y60-23</strain>
    </source>
</reference>
<sequence length="255" mass="27384">MLFSTAPALADEPVELTFVANEGVLIRQAETAVMIDTLTWNSYDGTYALPSEAATQAMINGEAPFDGVDALLFTHLHGDHSHAEGAVQFLAANSDAVVAASVQITAAMTAEPGGSDADIAERIITVPLTSDRVGPEGILQTPSVEGAWLFHREGVDNITWHVDIGGVSILHLGDTQPQQADFSAWAETEFDVILYPYWFALMPRGQAFLASRPEARAIAFHIPAATTEQQIRQALGDAEYLHTEGETIVLREGGE</sequence>
<dbReference type="CDD" id="cd06262">
    <property type="entry name" value="metallo-hydrolase-like_MBL-fold"/>
    <property type="match status" value="1"/>
</dbReference>
<dbReference type="EMBL" id="JAZDRO010000002">
    <property type="protein sequence ID" value="MEE2566419.1"/>
    <property type="molecule type" value="Genomic_DNA"/>
</dbReference>
<evidence type="ECO:0000259" key="1">
    <source>
        <dbReference type="Pfam" id="PF00753"/>
    </source>
</evidence>
<protein>
    <submittedName>
        <fullName evidence="2">MBL fold metallo-hydrolase</fullName>
    </submittedName>
</protein>
<dbReference type="SUPFAM" id="SSF56281">
    <property type="entry name" value="Metallo-hydrolase/oxidoreductase"/>
    <property type="match status" value="1"/>
</dbReference>
<dbReference type="RefSeq" id="WP_330195960.1">
    <property type="nucleotide sequence ID" value="NZ_JAZDRO010000002.1"/>
</dbReference>
<evidence type="ECO:0000313" key="2">
    <source>
        <dbReference type="EMBL" id="MEE2566419.1"/>
    </source>
</evidence>
<accession>A0ABU7LXY1</accession>
<proteinExistence type="predicted"/>
<comment type="caution">
    <text evidence="2">The sequence shown here is derived from an EMBL/GenBank/DDBJ whole genome shotgun (WGS) entry which is preliminary data.</text>
</comment>
<dbReference type="Pfam" id="PF00753">
    <property type="entry name" value="Lactamase_B"/>
    <property type="match status" value="1"/>
</dbReference>
<dbReference type="Proteomes" id="UP001310692">
    <property type="component" value="Unassembled WGS sequence"/>
</dbReference>
<dbReference type="InterPro" id="IPR001279">
    <property type="entry name" value="Metallo-B-lactamas"/>
</dbReference>
<keyword evidence="3" id="KW-1185">Reference proteome</keyword>
<organism evidence="2 3">
    <name type="scientific">Hyphobacterium marinum</name>
    <dbReference type="NCBI Taxonomy" id="3116574"/>
    <lineage>
        <taxon>Bacteria</taxon>
        <taxon>Pseudomonadati</taxon>
        <taxon>Pseudomonadota</taxon>
        <taxon>Alphaproteobacteria</taxon>
        <taxon>Maricaulales</taxon>
        <taxon>Maricaulaceae</taxon>
        <taxon>Hyphobacterium</taxon>
    </lineage>
</organism>